<feature type="coiled-coil region" evidence="1">
    <location>
        <begin position="37"/>
        <end position="64"/>
    </location>
</feature>
<protein>
    <submittedName>
        <fullName evidence="2">Uncharacterized protein</fullName>
    </submittedName>
</protein>
<dbReference type="AlphaFoldDB" id="A0AAP0F049"/>
<organism evidence="2 3">
    <name type="scientific">Stephania japonica</name>
    <dbReference type="NCBI Taxonomy" id="461633"/>
    <lineage>
        <taxon>Eukaryota</taxon>
        <taxon>Viridiplantae</taxon>
        <taxon>Streptophyta</taxon>
        <taxon>Embryophyta</taxon>
        <taxon>Tracheophyta</taxon>
        <taxon>Spermatophyta</taxon>
        <taxon>Magnoliopsida</taxon>
        <taxon>Ranunculales</taxon>
        <taxon>Menispermaceae</taxon>
        <taxon>Menispermoideae</taxon>
        <taxon>Cissampelideae</taxon>
        <taxon>Stephania</taxon>
    </lineage>
</organism>
<accession>A0AAP0F049</accession>
<reference evidence="2 3" key="1">
    <citation type="submission" date="2024-01" db="EMBL/GenBank/DDBJ databases">
        <title>Genome assemblies of Stephania.</title>
        <authorList>
            <person name="Yang L."/>
        </authorList>
    </citation>
    <scope>NUCLEOTIDE SEQUENCE [LARGE SCALE GENOMIC DNA]</scope>
    <source>
        <strain evidence="2">QJT</strain>
        <tissue evidence="2">Leaf</tissue>
    </source>
</reference>
<dbReference type="EMBL" id="JBBNAE010000008">
    <property type="protein sequence ID" value="KAK9102876.1"/>
    <property type="molecule type" value="Genomic_DNA"/>
</dbReference>
<evidence type="ECO:0000313" key="3">
    <source>
        <dbReference type="Proteomes" id="UP001417504"/>
    </source>
</evidence>
<keyword evidence="1" id="KW-0175">Coiled coil</keyword>
<keyword evidence="3" id="KW-1185">Reference proteome</keyword>
<evidence type="ECO:0000256" key="1">
    <source>
        <dbReference type="SAM" id="Coils"/>
    </source>
</evidence>
<evidence type="ECO:0000313" key="2">
    <source>
        <dbReference type="EMBL" id="KAK9102876.1"/>
    </source>
</evidence>
<gene>
    <name evidence="2" type="ORF">Sjap_020130</name>
</gene>
<comment type="caution">
    <text evidence="2">The sequence shown here is derived from an EMBL/GenBank/DDBJ whole genome shotgun (WGS) entry which is preliminary data.</text>
</comment>
<proteinExistence type="predicted"/>
<name>A0AAP0F049_9MAGN</name>
<dbReference type="Proteomes" id="UP001417504">
    <property type="component" value="Unassembled WGS sequence"/>
</dbReference>
<sequence length="135" mass="15281">MSAIPLESVKVNEVTLVEGYWSELEETLVVSLHEPYIEIARNEEDEAEKEIEVISKRLEESQKESKENQPLVLVKPLPPMHTYDHDATESYVLEVPNELLNLKGGMPTELPKAIDVSFVVDISIGHHVIIYDKSS</sequence>